<dbReference type="SUPFAM" id="SSF48498">
    <property type="entry name" value="Tetracyclin repressor-like, C-terminal domain"/>
    <property type="match status" value="1"/>
</dbReference>
<dbReference type="EMBL" id="HE577332">
    <property type="protein sequence ID" value="CCD03795.1"/>
    <property type="molecule type" value="Genomic_DNA"/>
</dbReference>
<name>A0A9P1NSI5_9PROT</name>
<dbReference type="InterPro" id="IPR039536">
    <property type="entry name" value="TetR_C_Proteobacteria"/>
</dbReference>
<dbReference type="AlphaFoldDB" id="A0A9P1NSI5"/>
<dbReference type="Gene3D" id="1.10.357.10">
    <property type="entry name" value="Tetracycline Repressor, domain 2"/>
    <property type="match status" value="1"/>
</dbReference>
<keyword evidence="3" id="KW-0804">Transcription</keyword>
<gene>
    <name evidence="6" type="ORF">AZOBR_p50022</name>
</gene>
<dbReference type="KEGG" id="abs:AZOBR_p50022"/>
<evidence type="ECO:0000313" key="6">
    <source>
        <dbReference type="EMBL" id="CCD03795.1"/>
    </source>
</evidence>
<keyword evidence="6" id="KW-0614">Plasmid</keyword>
<accession>A0A9P1NSI5</accession>
<evidence type="ECO:0000256" key="3">
    <source>
        <dbReference type="ARBA" id="ARBA00023163"/>
    </source>
</evidence>
<reference evidence="6 7" key="1">
    <citation type="journal article" date="2011" name="PLoS Genet.">
        <title>Azospirillum genomes reveal transition of bacteria from aquatic to terrestrial environments.</title>
        <authorList>
            <person name="Wisniewski-Dye F."/>
            <person name="Borziak K."/>
            <person name="Khalsa-Moyers G."/>
            <person name="Alexandre G."/>
            <person name="Sukharnikov L.O."/>
            <person name="Wuichet K."/>
            <person name="Hurst G.B."/>
            <person name="McDonald W.H."/>
            <person name="Robertson J.S."/>
            <person name="Barbe V."/>
            <person name="Calteau A."/>
            <person name="Rouy Z."/>
            <person name="Mangenot S."/>
            <person name="Prigent-Combaret C."/>
            <person name="Normand P."/>
            <person name="Boyer M."/>
            <person name="Siguier P."/>
            <person name="Dessaux Y."/>
            <person name="Elmerich C."/>
            <person name="Condemine G."/>
            <person name="Krishnen G."/>
            <person name="Kennedy I."/>
            <person name="Paterson A.H."/>
            <person name="Gonzalez V."/>
            <person name="Mavingui P."/>
            <person name="Zhulin I.B."/>
        </authorList>
    </citation>
    <scope>NUCLEOTIDE SEQUENCE [LARGE SCALE GENOMIC DNA]</scope>
    <source>
        <strain evidence="6 7">Sp245</strain>
    </source>
</reference>
<dbReference type="SUPFAM" id="SSF46689">
    <property type="entry name" value="Homeodomain-like"/>
    <property type="match status" value="1"/>
</dbReference>
<keyword evidence="7" id="KW-1185">Reference proteome</keyword>
<protein>
    <submittedName>
        <fullName evidence="6">Transcriptional regulator TetR family (Modular protein)</fullName>
    </submittedName>
</protein>
<dbReference type="InterPro" id="IPR036271">
    <property type="entry name" value="Tet_transcr_reg_TetR-rel_C_sf"/>
</dbReference>
<feature type="DNA-binding region" description="H-T-H motif" evidence="4">
    <location>
        <begin position="31"/>
        <end position="50"/>
    </location>
</feature>
<dbReference type="InterPro" id="IPR050109">
    <property type="entry name" value="HTH-type_TetR-like_transc_reg"/>
</dbReference>
<proteinExistence type="predicted"/>
<organism evidence="6 7">
    <name type="scientific">Azospirillum baldaniorum</name>
    <dbReference type="NCBI Taxonomy" id="1064539"/>
    <lineage>
        <taxon>Bacteria</taxon>
        <taxon>Pseudomonadati</taxon>
        <taxon>Pseudomonadota</taxon>
        <taxon>Alphaproteobacteria</taxon>
        <taxon>Rhodospirillales</taxon>
        <taxon>Azospirillaceae</taxon>
        <taxon>Azospirillum</taxon>
    </lineage>
</organism>
<dbReference type="FunFam" id="1.10.10.60:FF:000141">
    <property type="entry name" value="TetR family transcriptional regulator"/>
    <property type="match status" value="1"/>
</dbReference>
<dbReference type="InterPro" id="IPR009057">
    <property type="entry name" value="Homeodomain-like_sf"/>
</dbReference>
<evidence type="ECO:0000259" key="5">
    <source>
        <dbReference type="PROSITE" id="PS50977"/>
    </source>
</evidence>
<feature type="domain" description="HTH tetR-type" evidence="5">
    <location>
        <begin position="8"/>
        <end position="68"/>
    </location>
</feature>
<geneLocation type="plasmid" evidence="6 7">
    <name>AZOBR_p5</name>
</geneLocation>
<sequence>MTMPAGTSVRRTAILTIAGRTFLRQGYSDASMDGIAAEVGGSKSTLYRYFPSKAALFAAYVEEVGTLTWSALAAVQVEEKGTEAVLENTARAYLNLILSPSALAVTRLVMAETGRFPEIGRTFYERGIRRAESQIAAILQRLAERGDVPGCNFLALPGAAAHFRCRFLLKIIFEKSGRQRHCLLDTRVPLPLPNQSFNQRFLKIIFNCKLYLSINVNFGMDFYQLLLKLLQFRNSGPFATSHETCARMGVSSGRSGR</sequence>
<evidence type="ECO:0000256" key="2">
    <source>
        <dbReference type="ARBA" id="ARBA00023125"/>
    </source>
</evidence>
<keyword evidence="2 4" id="KW-0238">DNA-binding</keyword>
<keyword evidence="1" id="KW-0805">Transcription regulation</keyword>
<dbReference type="PRINTS" id="PR00455">
    <property type="entry name" value="HTHTETR"/>
</dbReference>
<dbReference type="PROSITE" id="PS50977">
    <property type="entry name" value="HTH_TETR_2"/>
    <property type="match status" value="1"/>
</dbReference>
<dbReference type="Pfam" id="PF14246">
    <property type="entry name" value="TetR_C_7"/>
    <property type="match status" value="1"/>
</dbReference>
<dbReference type="InterPro" id="IPR001647">
    <property type="entry name" value="HTH_TetR"/>
</dbReference>
<dbReference type="GO" id="GO:0003700">
    <property type="term" value="F:DNA-binding transcription factor activity"/>
    <property type="evidence" value="ECO:0007669"/>
    <property type="project" value="TreeGrafter"/>
</dbReference>
<dbReference type="Proteomes" id="UP000007319">
    <property type="component" value="Plasmid AZOBR_p5"/>
</dbReference>
<dbReference type="GO" id="GO:0000976">
    <property type="term" value="F:transcription cis-regulatory region binding"/>
    <property type="evidence" value="ECO:0007669"/>
    <property type="project" value="TreeGrafter"/>
</dbReference>
<evidence type="ECO:0000313" key="7">
    <source>
        <dbReference type="Proteomes" id="UP000007319"/>
    </source>
</evidence>
<evidence type="ECO:0000256" key="4">
    <source>
        <dbReference type="PROSITE-ProRule" id="PRU00335"/>
    </source>
</evidence>
<dbReference type="PANTHER" id="PTHR30055">
    <property type="entry name" value="HTH-TYPE TRANSCRIPTIONAL REGULATOR RUTR"/>
    <property type="match status" value="1"/>
</dbReference>
<dbReference type="PANTHER" id="PTHR30055:SF234">
    <property type="entry name" value="HTH-TYPE TRANSCRIPTIONAL REGULATOR BETI"/>
    <property type="match status" value="1"/>
</dbReference>
<dbReference type="Pfam" id="PF00440">
    <property type="entry name" value="TetR_N"/>
    <property type="match status" value="1"/>
</dbReference>
<evidence type="ECO:0000256" key="1">
    <source>
        <dbReference type="ARBA" id="ARBA00023015"/>
    </source>
</evidence>